<name>A0A0A0HII3_9RHOB</name>
<dbReference type="PATRIC" id="fig|1288298.3.peg.3051"/>
<dbReference type="Proteomes" id="UP000030021">
    <property type="component" value="Unassembled WGS sequence"/>
</dbReference>
<dbReference type="EMBL" id="AONH01000016">
    <property type="protein sequence ID" value="KGM86746.1"/>
    <property type="molecule type" value="Genomic_DNA"/>
</dbReference>
<reference evidence="1 2" key="1">
    <citation type="submission" date="2013-01" db="EMBL/GenBank/DDBJ databases">
        <authorList>
            <person name="Fiebig A."/>
            <person name="Goeker M."/>
            <person name="Klenk H.-P.P."/>
        </authorList>
    </citation>
    <scope>NUCLEOTIDE SEQUENCE [LARGE SCALE GENOMIC DNA]</scope>
    <source>
        <strain evidence="1 2">DSM 17069</strain>
    </source>
</reference>
<organism evidence="1 2">
    <name type="scientific">Roseovarius mucosus DSM 17069</name>
    <dbReference type="NCBI Taxonomy" id="1288298"/>
    <lineage>
        <taxon>Bacteria</taxon>
        <taxon>Pseudomonadati</taxon>
        <taxon>Pseudomonadota</taxon>
        <taxon>Alphaproteobacteria</taxon>
        <taxon>Rhodobacterales</taxon>
        <taxon>Roseobacteraceae</taxon>
        <taxon>Roseovarius</taxon>
    </lineage>
</organism>
<dbReference type="eggNOG" id="COG0640">
    <property type="taxonomic scope" value="Bacteria"/>
</dbReference>
<dbReference type="OrthoDB" id="7855192at2"/>
<evidence type="ECO:0000313" key="1">
    <source>
        <dbReference type="EMBL" id="KGM86746.1"/>
    </source>
</evidence>
<sequence length="100" mass="11067">MSDYQATLRKHRRLAILRHLEQVSGYTANASILRDVLNGVGVGSTFDQVTTELAWLQEVGMVTVADHGDFVIAEATRRGIEVARGEAVHPDIQRPSARRL</sequence>
<proteinExistence type="predicted"/>
<comment type="caution">
    <text evidence="1">The sequence shown here is derived from an EMBL/GenBank/DDBJ whole genome shotgun (WGS) entry which is preliminary data.</text>
</comment>
<dbReference type="STRING" id="215743.ROSMUCSMR3_03508"/>
<accession>A0A0A0HII3</accession>
<evidence type="ECO:0008006" key="3">
    <source>
        <dbReference type="Google" id="ProtNLM"/>
    </source>
</evidence>
<protein>
    <recommendedName>
        <fullName evidence="3">ArsR family transcriptional regulator</fullName>
    </recommendedName>
</protein>
<gene>
    <name evidence="1" type="ORF">rosmuc_03039</name>
</gene>
<dbReference type="HOGENOM" id="CLU_176097_1_0_5"/>
<dbReference type="AlphaFoldDB" id="A0A0A0HII3"/>
<evidence type="ECO:0000313" key="2">
    <source>
        <dbReference type="Proteomes" id="UP000030021"/>
    </source>
</evidence>
<dbReference type="RefSeq" id="WP_009819464.1">
    <property type="nucleotide sequence ID" value="NZ_KN293975.1"/>
</dbReference>